<evidence type="ECO:0000256" key="1">
    <source>
        <dbReference type="SAM" id="MobiDB-lite"/>
    </source>
</evidence>
<dbReference type="EMBL" id="BARU01011627">
    <property type="protein sequence ID" value="GAH32034.1"/>
    <property type="molecule type" value="Genomic_DNA"/>
</dbReference>
<evidence type="ECO:0000259" key="2">
    <source>
        <dbReference type="PROSITE" id="PS50151"/>
    </source>
</evidence>
<dbReference type="InterPro" id="IPR027417">
    <property type="entry name" value="P-loop_NTPase"/>
</dbReference>
<proteinExistence type="predicted"/>
<dbReference type="PROSITE" id="PS50151">
    <property type="entry name" value="UVR"/>
    <property type="match status" value="1"/>
</dbReference>
<dbReference type="InterPro" id="IPR004807">
    <property type="entry name" value="UvrB"/>
</dbReference>
<feature type="region of interest" description="Disordered" evidence="1">
    <location>
        <begin position="124"/>
        <end position="152"/>
    </location>
</feature>
<dbReference type="GO" id="GO:0016887">
    <property type="term" value="F:ATP hydrolysis activity"/>
    <property type="evidence" value="ECO:0007669"/>
    <property type="project" value="InterPro"/>
</dbReference>
<gene>
    <name evidence="3" type="ORF">S03H2_21764</name>
</gene>
<protein>
    <recommendedName>
        <fullName evidence="2">UVR domain-containing protein</fullName>
    </recommendedName>
</protein>
<dbReference type="GO" id="GO:0003677">
    <property type="term" value="F:DNA binding"/>
    <property type="evidence" value="ECO:0007669"/>
    <property type="project" value="InterPro"/>
</dbReference>
<dbReference type="InterPro" id="IPR024759">
    <property type="entry name" value="UvrB_YAD/RRR_dom"/>
</dbReference>
<dbReference type="Gene3D" id="4.10.860.10">
    <property type="entry name" value="UVR domain"/>
    <property type="match status" value="1"/>
</dbReference>
<reference evidence="3" key="1">
    <citation type="journal article" date="2014" name="Front. Microbiol.">
        <title>High frequency of phylogenetically diverse reductive dehalogenase-homologous genes in deep subseafloor sedimentary metagenomes.</title>
        <authorList>
            <person name="Kawai M."/>
            <person name="Futagami T."/>
            <person name="Toyoda A."/>
            <person name="Takaki Y."/>
            <person name="Nishi S."/>
            <person name="Hori S."/>
            <person name="Arai W."/>
            <person name="Tsubouchi T."/>
            <person name="Morono Y."/>
            <person name="Uchiyama I."/>
            <person name="Ito T."/>
            <person name="Fujiyama A."/>
            <person name="Inagaki F."/>
            <person name="Takami H."/>
        </authorList>
    </citation>
    <scope>NUCLEOTIDE SEQUENCE</scope>
    <source>
        <strain evidence="3">Expedition CK06-06</strain>
    </source>
</reference>
<dbReference type="GO" id="GO:0009380">
    <property type="term" value="C:excinuclease repair complex"/>
    <property type="evidence" value="ECO:0007669"/>
    <property type="project" value="InterPro"/>
</dbReference>
<feature type="domain" description="UVR" evidence="2">
    <location>
        <begin position="91"/>
        <end position="126"/>
    </location>
</feature>
<accession>X1FRR8</accession>
<comment type="caution">
    <text evidence="3">The sequence shown here is derived from an EMBL/GenBank/DDBJ whole genome shotgun (WGS) entry which is preliminary data.</text>
</comment>
<dbReference type="Pfam" id="PF02151">
    <property type="entry name" value="UVR"/>
    <property type="match status" value="1"/>
</dbReference>
<dbReference type="Gene3D" id="3.40.50.300">
    <property type="entry name" value="P-loop containing nucleotide triphosphate hydrolases"/>
    <property type="match status" value="1"/>
</dbReference>
<dbReference type="GO" id="GO:0006289">
    <property type="term" value="P:nucleotide-excision repair"/>
    <property type="evidence" value="ECO:0007669"/>
    <property type="project" value="InterPro"/>
</dbReference>
<dbReference type="PANTHER" id="PTHR24029:SF0">
    <property type="entry name" value="UVRABC SYSTEM PROTEIN B"/>
    <property type="match status" value="1"/>
</dbReference>
<dbReference type="AlphaFoldDB" id="X1FRR8"/>
<dbReference type="PANTHER" id="PTHR24029">
    <property type="entry name" value="UVRABC SYSTEM PROTEIN B"/>
    <property type="match status" value="1"/>
</dbReference>
<dbReference type="SUPFAM" id="SSF46600">
    <property type="entry name" value="C-terminal UvrC-binding domain of UvrB"/>
    <property type="match status" value="1"/>
</dbReference>
<feature type="compositionally biased region" description="Basic and acidic residues" evidence="1">
    <location>
        <begin position="124"/>
        <end position="134"/>
    </location>
</feature>
<sequence>EGFLRSERALIQTAGRAARNVRSEVIMYADEITGSMKRAIKEMERRRNKQIEYNKKHNITPASIVKSPEEILRATSVADRITTSSKEEINIDELAKLHKEMAEAVSLMEFERAAMIRDKIKSVQRKLERTEGRKYQSKKHSGKANKAISQNS</sequence>
<dbReference type="InterPro" id="IPR001943">
    <property type="entry name" value="UVR_dom"/>
</dbReference>
<dbReference type="InterPro" id="IPR036876">
    <property type="entry name" value="UVR_dom_sf"/>
</dbReference>
<name>X1FRR8_9ZZZZ</name>
<dbReference type="Pfam" id="PF12344">
    <property type="entry name" value="UvrB"/>
    <property type="match status" value="1"/>
</dbReference>
<feature type="non-terminal residue" evidence="3">
    <location>
        <position position="1"/>
    </location>
</feature>
<organism evidence="3">
    <name type="scientific">marine sediment metagenome</name>
    <dbReference type="NCBI Taxonomy" id="412755"/>
    <lineage>
        <taxon>unclassified sequences</taxon>
        <taxon>metagenomes</taxon>
        <taxon>ecological metagenomes</taxon>
    </lineage>
</organism>
<evidence type="ECO:0000313" key="3">
    <source>
        <dbReference type="EMBL" id="GAH32034.1"/>
    </source>
</evidence>
<dbReference type="GO" id="GO:0005524">
    <property type="term" value="F:ATP binding"/>
    <property type="evidence" value="ECO:0007669"/>
    <property type="project" value="InterPro"/>
</dbReference>